<dbReference type="InterPro" id="IPR009492">
    <property type="entry name" value="TniQ"/>
</dbReference>
<evidence type="ECO:0000313" key="2">
    <source>
        <dbReference type="EMBL" id="XCC95417.1"/>
    </source>
</evidence>
<sequence>MLTPHVPFDLSESVMGFAARLGDFHTGGRTGPFLRDIGVNVVDLARGQKGAIEKLSSCVGVSPKAMLFNAPRGIDRRHFEIRGETVSAEFLSSPHTVFCPACLLENDQASGGRTGVRCHRWIWQLNVVRTCPDHGLPLLRRKADFSGDRFHELAIMVPETGPELSKLVASLDARAVSPLQAYALDRLEGKAGPAWLDSQDVDQAVRASEMLGALVMFGPKPNLDQFSACDWDRAGAAGYAITSRGEEGIRGALSDIQAAAERKGGKPGPQAIFGRLYQWLSRSRAQKDPGDLKRILRDQIVETMEIPGGTSILGEILPERRLHSCATLASEMRLDPRTLRNVLVAKGLIPADAKPGANNVFDAARGREIAQLVRRLVAIAGLPKRLGCTRPRAEDLVNERILAPIAENASDAPGRQKKAVDEKDVENLLARLEAAADPVEVLPADMVDLATGAMKSRVPVYEIVHLILAGKLCKVVRLAGEHGFAAIHIDPAETKAVAAEVMVGLSPTAAFAEVRLPVASGWELIRRGYISAVEVRCGDGDHVIHRIPPKALEAFLAEYTTEVIIAAALEMGVRDLKGEMKKAGAKTHLRKNDLGMRIFRRSELPERFRV</sequence>
<feature type="domain" description="TniQ" evidence="1">
    <location>
        <begin position="8"/>
        <end position="138"/>
    </location>
</feature>
<evidence type="ECO:0000259" key="1">
    <source>
        <dbReference type="Pfam" id="PF06527"/>
    </source>
</evidence>
<proteinExistence type="predicted"/>
<dbReference type="RefSeq" id="WP_353474263.1">
    <property type="nucleotide sequence ID" value="NZ_CP123385.1"/>
</dbReference>
<protein>
    <submittedName>
        <fullName evidence="2">TniQ family protein</fullName>
    </submittedName>
</protein>
<dbReference type="AlphaFoldDB" id="A0AAU8AKP4"/>
<dbReference type="Pfam" id="PF06527">
    <property type="entry name" value="TniQ"/>
    <property type="match status" value="1"/>
</dbReference>
<reference evidence="2" key="1">
    <citation type="submission" date="2023-02" db="EMBL/GenBank/DDBJ databases">
        <title>Description and genomic characterization of Salipiger bruguierae sp. nov., isolated from the sediment of mangrove plant Bruguiera sexangula.</title>
        <authorList>
            <person name="Long M."/>
        </authorList>
    </citation>
    <scope>NUCLEOTIDE SEQUENCE</scope>
    <source>
        <strain evidence="2">H15</strain>
    </source>
</reference>
<name>A0AAU8AKP4_9RHOB</name>
<accession>A0AAU8AKP4</accession>
<organism evidence="2">
    <name type="scientific">Alloyangia sp. H15</name>
    <dbReference type="NCBI Taxonomy" id="3029062"/>
    <lineage>
        <taxon>Bacteria</taxon>
        <taxon>Pseudomonadati</taxon>
        <taxon>Pseudomonadota</taxon>
        <taxon>Alphaproteobacteria</taxon>
        <taxon>Rhodobacterales</taxon>
        <taxon>Roseobacteraceae</taxon>
        <taxon>Alloyangia</taxon>
    </lineage>
</organism>
<gene>
    <name evidence="2" type="ORF">PVT71_20230</name>
</gene>
<dbReference type="EMBL" id="CP123385">
    <property type="protein sequence ID" value="XCC95417.1"/>
    <property type="molecule type" value="Genomic_DNA"/>
</dbReference>